<keyword evidence="2" id="KW-0472">Membrane</keyword>
<protein>
    <recommendedName>
        <fullName evidence="5">DUF2746 domain-containing protein</fullName>
    </recommendedName>
</protein>
<evidence type="ECO:0008006" key="5">
    <source>
        <dbReference type="Google" id="ProtNLM"/>
    </source>
</evidence>
<feature type="transmembrane region" description="Helical" evidence="2">
    <location>
        <begin position="6"/>
        <end position="26"/>
    </location>
</feature>
<evidence type="ECO:0000256" key="1">
    <source>
        <dbReference type="SAM" id="Coils"/>
    </source>
</evidence>
<reference evidence="4" key="1">
    <citation type="submission" date="2019-09" db="EMBL/GenBank/DDBJ databases">
        <title>Whole genome sequencing of Microbacterium maritypicum.</title>
        <authorList>
            <person name="Lenchi N."/>
        </authorList>
    </citation>
    <scope>NUCLEOTIDE SEQUENCE [LARGE SCALE GENOMIC DNA]</scope>
    <source>
        <strain evidence="4">G1</strain>
    </source>
</reference>
<evidence type="ECO:0000313" key="4">
    <source>
        <dbReference type="Proteomes" id="UP000478836"/>
    </source>
</evidence>
<feature type="coiled-coil region" evidence="1">
    <location>
        <begin position="82"/>
        <end position="109"/>
    </location>
</feature>
<dbReference type="RefSeq" id="WP_017203482.1">
    <property type="nucleotide sequence ID" value="NZ_CBDRDE010000003.1"/>
</dbReference>
<organism evidence="3 4">
    <name type="scientific">Microbacterium algeriense</name>
    <dbReference type="NCBI Taxonomy" id="2615184"/>
    <lineage>
        <taxon>Bacteria</taxon>
        <taxon>Bacillati</taxon>
        <taxon>Actinomycetota</taxon>
        <taxon>Actinomycetes</taxon>
        <taxon>Micrococcales</taxon>
        <taxon>Microbacteriaceae</taxon>
        <taxon>Microbacterium</taxon>
    </lineage>
</organism>
<evidence type="ECO:0000256" key="2">
    <source>
        <dbReference type="SAM" id="Phobius"/>
    </source>
</evidence>
<dbReference type="Gene3D" id="1.20.1270.70">
    <property type="entry name" value="Designed single chain three-helix bundle"/>
    <property type="match status" value="1"/>
</dbReference>
<keyword evidence="1" id="KW-0175">Coiled coil</keyword>
<dbReference type="Proteomes" id="UP000478836">
    <property type="component" value="Unassembled WGS sequence"/>
</dbReference>
<sequence>MRLNDPQVWTLIGVFAAVMLGGMTLMTTQLSRIIRTEVDRIDGTLSARMDLIDGTLSARMDRIDGSLSARMDGLDGTLSARIDGVDARLGRIEAKVEDLDKELTNLATRFWRSQ</sequence>
<gene>
    <name evidence="3" type="ORF">F6A08_02470</name>
</gene>
<evidence type="ECO:0000313" key="3">
    <source>
        <dbReference type="EMBL" id="KAB1866701.1"/>
    </source>
</evidence>
<keyword evidence="2" id="KW-1133">Transmembrane helix</keyword>
<dbReference type="EMBL" id="WAAO01000001">
    <property type="protein sequence ID" value="KAB1866701.1"/>
    <property type="molecule type" value="Genomic_DNA"/>
</dbReference>
<keyword evidence="4" id="KW-1185">Reference proteome</keyword>
<comment type="caution">
    <text evidence="3">The sequence shown here is derived from an EMBL/GenBank/DDBJ whole genome shotgun (WGS) entry which is preliminary data.</text>
</comment>
<proteinExistence type="predicted"/>
<keyword evidence="2" id="KW-0812">Transmembrane</keyword>
<dbReference type="GeneID" id="77475291"/>
<name>A0ABQ6VAF5_9MICO</name>
<accession>A0ABQ6VAF5</accession>